<evidence type="ECO:0000313" key="3">
    <source>
        <dbReference type="Proteomes" id="UP000698173"/>
    </source>
</evidence>
<dbReference type="PANTHER" id="PTHR43861">
    <property type="entry name" value="TRANS-ACONITATE 2-METHYLTRANSFERASE-RELATED"/>
    <property type="match status" value="1"/>
</dbReference>
<feature type="domain" description="Methyltransferase type 11" evidence="1">
    <location>
        <begin position="56"/>
        <end position="153"/>
    </location>
</feature>
<gene>
    <name evidence="2" type="ORF">K8V56_05370</name>
</gene>
<dbReference type="InterPro" id="IPR013216">
    <property type="entry name" value="Methyltransf_11"/>
</dbReference>
<comment type="caution">
    <text evidence="2">The sequence shown here is derived from an EMBL/GenBank/DDBJ whole genome shotgun (WGS) entry which is preliminary data.</text>
</comment>
<protein>
    <submittedName>
        <fullName evidence="2">Class I SAM-dependent methyltransferase</fullName>
    </submittedName>
</protein>
<sequence>MLIIEANNEILKLNKESWEKSAERFFGRTALPEYGPFSANEEHLNLFGDISNQKVLDIGCGSGHSLQYMGDRGAKELWGLDLTTKQIETATKLLSNQQVNVSLFESPMEENPGLPNCYFDIAYSIYALGWTVDLQRTLSNIHNYLKPGGIFIFSWEHPIHDRLTYEQSSFTFNKSYTTEGPEYNEAWHNDVVIFHRKLSTYINTLIEAGFTIEKIVDDVVIPDNSISDNPTGWYTTQKAQLVPATFIIKVTKNG</sequence>
<keyword evidence="2" id="KW-0489">Methyltransferase</keyword>
<organism evidence="2 3">
    <name type="scientific">Sporosarcina psychrophila</name>
    <name type="common">Bacillus psychrophilus</name>
    <dbReference type="NCBI Taxonomy" id="1476"/>
    <lineage>
        <taxon>Bacteria</taxon>
        <taxon>Bacillati</taxon>
        <taxon>Bacillota</taxon>
        <taxon>Bacilli</taxon>
        <taxon>Bacillales</taxon>
        <taxon>Caryophanaceae</taxon>
        <taxon>Sporosarcina</taxon>
    </lineage>
</organism>
<dbReference type="Proteomes" id="UP000698173">
    <property type="component" value="Unassembled WGS sequence"/>
</dbReference>
<keyword evidence="2" id="KW-0808">Transferase</keyword>
<evidence type="ECO:0000259" key="1">
    <source>
        <dbReference type="Pfam" id="PF08241"/>
    </source>
</evidence>
<reference evidence="2" key="2">
    <citation type="submission" date="2021-09" db="EMBL/GenBank/DDBJ databases">
        <authorList>
            <person name="Gilroy R."/>
        </authorList>
    </citation>
    <scope>NUCLEOTIDE SEQUENCE</scope>
    <source>
        <strain evidence="2">CHK171-7178</strain>
    </source>
</reference>
<dbReference type="CDD" id="cd02440">
    <property type="entry name" value="AdoMet_MTases"/>
    <property type="match status" value="1"/>
</dbReference>
<dbReference type="EMBL" id="DYWT01000092">
    <property type="protein sequence ID" value="HJF31195.1"/>
    <property type="molecule type" value="Genomic_DNA"/>
</dbReference>
<dbReference type="PANTHER" id="PTHR43861:SF1">
    <property type="entry name" value="TRANS-ACONITATE 2-METHYLTRANSFERASE"/>
    <property type="match status" value="1"/>
</dbReference>
<dbReference type="GO" id="GO:0008757">
    <property type="term" value="F:S-adenosylmethionine-dependent methyltransferase activity"/>
    <property type="evidence" value="ECO:0007669"/>
    <property type="project" value="InterPro"/>
</dbReference>
<dbReference type="Pfam" id="PF08241">
    <property type="entry name" value="Methyltransf_11"/>
    <property type="match status" value="1"/>
</dbReference>
<proteinExistence type="predicted"/>
<dbReference type="Gene3D" id="3.40.50.150">
    <property type="entry name" value="Vaccinia Virus protein VP39"/>
    <property type="match status" value="1"/>
</dbReference>
<dbReference type="InterPro" id="IPR029063">
    <property type="entry name" value="SAM-dependent_MTases_sf"/>
</dbReference>
<dbReference type="GO" id="GO:0032259">
    <property type="term" value="P:methylation"/>
    <property type="evidence" value="ECO:0007669"/>
    <property type="project" value="UniProtKB-KW"/>
</dbReference>
<dbReference type="AlphaFoldDB" id="A0A921KC11"/>
<accession>A0A921KC11</accession>
<name>A0A921KC11_SPOPS</name>
<reference evidence="2" key="1">
    <citation type="journal article" date="2021" name="PeerJ">
        <title>Extensive microbial diversity within the chicken gut microbiome revealed by metagenomics and culture.</title>
        <authorList>
            <person name="Gilroy R."/>
            <person name="Ravi A."/>
            <person name="Getino M."/>
            <person name="Pursley I."/>
            <person name="Horton D.L."/>
            <person name="Alikhan N.F."/>
            <person name="Baker D."/>
            <person name="Gharbi K."/>
            <person name="Hall N."/>
            <person name="Watson M."/>
            <person name="Adriaenssens E.M."/>
            <person name="Foster-Nyarko E."/>
            <person name="Jarju S."/>
            <person name="Secka A."/>
            <person name="Antonio M."/>
            <person name="Oren A."/>
            <person name="Chaudhuri R.R."/>
            <person name="La Ragione R."/>
            <person name="Hildebrand F."/>
            <person name="Pallen M.J."/>
        </authorList>
    </citation>
    <scope>NUCLEOTIDE SEQUENCE</scope>
    <source>
        <strain evidence="2">CHK171-7178</strain>
    </source>
</reference>
<evidence type="ECO:0000313" key="2">
    <source>
        <dbReference type="EMBL" id="HJF31195.1"/>
    </source>
</evidence>
<dbReference type="SUPFAM" id="SSF53335">
    <property type="entry name" value="S-adenosyl-L-methionine-dependent methyltransferases"/>
    <property type="match status" value="1"/>
</dbReference>